<keyword evidence="3" id="KW-0812">Transmembrane</keyword>
<evidence type="ECO:0000313" key="6">
    <source>
        <dbReference type="Proteomes" id="UP000646484"/>
    </source>
</evidence>
<protein>
    <submittedName>
        <fullName evidence="5">Metallophosphoesterase</fullName>
    </submittedName>
</protein>
<dbReference type="InterPro" id="IPR029052">
    <property type="entry name" value="Metallo-depent_PP-like"/>
</dbReference>
<dbReference type="PANTHER" id="PTHR31302:SF31">
    <property type="entry name" value="PHOSPHODIESTERASE YAEI"/>
    <property type="match status" value="1"/>
</dbReference>
<dbReference type="CDD" id="cd07385">
    <property type="entry name" value="MPP_YkuE_C"/>
    <property type="match status" value="1"/>
</dbReference>
<gene>
    <name evidence="5" type="ORF">H8S64_13010</name>
</gene>
<dbReference type="PANTHER" id="PTHR31302">
    <property type="entry name" value="TRANSMEMBRANE PROTEIN WITH METALLOPHOSPHOESTERASE DOMAIN-RELATED"/>
    <property type="match status" value="1"/>
</dbReference>
<reference evidence="5 6" key="1">
    <citation type="submission" date="2020-08" db="EMBL/GenBank/DDBJ databases">
        <title>Genome public.</title>
        <authorList>
            <person name="Liu C."/>
            <person name="Sun Q."/>
        </authorList>
    </citation>
    <scope>NUCLEOTIDE SEQUENCE [LARGE SCALE GENOMIC DNA]</scope>
    <source>
        <strain evidence="5 6">NSJ-56</strain>
    </source>
</reference>
<organism evidence="5 6">
    <name type="scientific">Butyricimonas hominis</name>
    <dbReference type="NCBI Taxonomy" id="2763032"/>
    <lineage>
        <taxon>Bacteria</taxon>
        <taxon>Pseudomonadati</taxon>
        <taxon>Bacteroidota</taxon>
        <taxon>Bacteroidia</taxon>
        <taxon>Bacteroidales</taxon>
        <taxon>Odoribacteraceae</taxon>
        <taxon>Butyricimonas</taxon>
    </lineage>
</organism>
<evidence type="ECO:0000313" key="5">
    <source>
        <dbReference type="EMBL" id="MBC5622021.1"/>
    </source>
</evidence>
<keyword evidence="1" id="KW-0479">Metal-binding</keyword>
<feature type="transmembrane region" description="Helical" evidence="3">
    <location>
        <begin position="6"/>
        <end position="24"/>
    </location>
</feature>
<dbReference type="InterPro" id="IPR051158">
    <property type="entry name" value="Metallophosphoesterase_sf"/>
</dbReference>
<evidence type="ECO:0000256" key="2">
    <source>
        <dbReference type="ARBA" id="ARBA00022801"/>
    </source>
</evidence>
<dbReference type="Gene3D" id="3.60.21.10">
    <property type="match status" value="1"/>
</dbReference>
<keyword evidence="3" id="KW-0472">Membrane</keyword>
<comment type="caution">
    <text evidence="5">The sequence shown here is derived from an EMBL/GenBank/DDBJ whole genome shotgun (WGS) entry which is preliminary data.</text>
</comment>
<dbReference type="InterPro" id="IPR004843">
    <property type="entry name" value="Calcineurin-like_PHP"/>
</dbReference>
<feature type="domain" description="Calcineurin-like phosphoesterase" evidence="4">
    <location>
        <begin position="150"/>
        <end position="329"/>
    </location>
</feature>
<feature type="transmembrane region" description="Helical" evidence="3">
    <location>
        <begin position="36"/>
        <end position="54"/>
    </location>
</feature>
<dbReference type="RefSeq" id="WP_186976463.1">
    <property type="nucleotide sequence ID" value="NZ_JACOOH010000005.1"/>
</dbReference>
<keyword evidence="3" id="KW-1133">Transmembrane helix</keyword>
<dbReference type="EMBL" id="JACOOH010000005">
    <property type="protein sequence ID" value="MBC5622021.1"/>
    <property type="molecule type" value="Genomic_DNA"/>
</dbReference>
<feature type="transmembrane region" description="Helical" evidence="3">
    <location>
        <begin position="103"/>
        <end position="125"/>
    </location>
</feature>
<evidence type="ECO:0000256" key="3">
    <source>
        <dbReference type="SAM" id="Phobius"/>
    </source>
</evidence>
<dbReference type="Pfam" id="PF00149">
    <property type="entry name" value="Metallophos"/>
    <property type="match status" value="1"/>
</dbReference>
<proteinExistence type="predicted"/>
<name>A0ABR7D255_9BACT</name>
<accession>A0ABR7D255</accession>
<dbReference type="Proteomes" id="UP000646484">
    <property type="component" value="Unassembled WGS sequence"/>
</dbReference>
<dbReference type="SUPFAM" id="SSF56300">
    <property type="entry name" value="Metallo-dependent phosphatases"/>
    <property type="match status" value="1"/>
</dbReference>
<feature type="transmembrane region" description="Helical" evidence="3">
    <location>
        <begin position="66"/>
        <end position="91"/>
    </location>
</feature>
<evidence type="ECO:0000259" key="4">
    <source>
        <dbReference type="Pfam" id="PF00149"/>
    </source>
</evidence>
<keyword evidence="2" id="KW-0378">Hydrolase</keyword>
<keyword evidence="6" id="KW-1185">Reference proteome</keyword>
<sequence length="388" mass="44016">MIEKLAIYFIFLLVIPDIYIYKLYIKRHIANRRTRLLWFVPSVILMLGLLWILLFSRGGHGGQSFIGIFTITYLAIVLPKVIFSICSLLDLPTRYTLKLQSHPFAWLGVVAGTATMLVILYGTFWGRKQFEVKQIVFTSPDLPAAFDGYRVAQVSDIHTGSWHDNREALREAVDLVNAQRADIIVFTGDLVNNEATEIDPFEDILSRLQAPDGVYSVLGNHDYSPYRHWASKKAREKNLQDIKERQAAMGWYLLDNKHVMLHRGTDSIALIGVGDDGGRTLDRYSDLPLAMRGSEQTAFKLLLSHTPTHWRREVLDTDIDLTLSGHTHAMQFALGRLSPSSLMYPEWSGLYMEGSRGLYVNVGLGFIGLMPLRFGAWPEITVITLKKM</sequence>
<evidence type="ECO:0000256" key="1">
    <source>
        <dbReference type="ARBA" id="ARBA00022723"/>
    </source>
</evidence>